<sequence>MSRTTRRLLLATLPLLIAVLLAACEDGGGGGQTPAASPAADKVTFMAGFRPQANLPFVGAYVARAKGFFAEQNLDVEIQHVSTPGENFKFLSLGQVQFSTADAATVIERAGDEPPLGIVAIALIGQRGQQGFAVLADSGIETPADWAGKRAGYKGTQPTPDFLAILNSRGIDPAQVETVRVGFEPQVLTEGEVDIFPLFLSNEPDTLRNLGYEVTVVEAADFGAPTLGLTYVTSQDYLSENPDIVLRFLKAALRGIEYARDNPDEAIDIVLQYADQADRDHQRFMLDTELAAARSDLSDENGIGWMTGEQWLALHDYLVEFGGIPAPLNDVYVTYDDQFVKEVYEGLASGP</sequence>
<dbReference type="SUPFAM" id="SSF53850">
    <property type="entry name" value="Periplasmic binding protein-like II"/>
    <property type="match status" value="1"/>
</dbReference>
<dbReference type="GO" id="GO:0009228">
    <property type="term" value="P:thiamine biosynthetic process"/>
    <property type="evidence" value="ECO:0007669"/>
    <property type="project" value="UniProtKB-KW"/>
</dbReference>
<comment type="similarity">
    <text evidence="3">Belongs to the NMT1/THI5 family.</text>
</comment>
<reference evidence="13" key="1">
    <citation type="journal article" date="2015" name="Nature">
        <title>Complex archaea that bridge the gap between prokaryotes and eukaryotes.</title>
        <authorList>
            <person name="Spang A."/>
            <person name="Saw J.H."/>
            <person name="Jorgensen S.L."/>
            <person name="Zaremba-Niedzwiedzka K."/>
            <person name="Martijn J."/>
            <person name="Lind A.E."/>
            <person name="van Eijk R."/>
            <person name="Schleper C."/>
            <person name="Guy L."/>
            <person name="Ettema T.J."/>
        </authorList>
    </citation>
    <scope>NUCLEOTIDE SEQUENCE</scope>
</reference>
<keyword evidence="6" id="KW-0479">Metal-binding</keyword>
<comment type="caution">
    <text evidence="13">The sequence shown here is derived from an EMBL/GenBank/DDBJ whole genome shotgun (WGS) entry which is preliminary data.</text>
</comment>
<dbReference type="PROSITE" id="PS51257">
    <property type="entry name" value="PROKAR_LIPOPROTEIN"/>
    <property type="match status" value="1"/>
</dbReference>
<keyword evidence="8" id="KW-0784">Thiamine biosynthesis</keyword>
<dbReference type="AlphaFoldDB" id="A0A0F9FWR8"/>
<comment type="function">
    <text evidence="1">Responsible for the formation of the pyrimidine heterocycle in the thiamine biosynthesis pathway. Catalyzes the formation of hydroxymethylpyrimidine phosphate (HMP-P) from histidine and pyridoxal phosphate (PLP). The protein uses PLP and the active site histidine to form HMP-P, generating an inactive enzyme. The enzyme can only undergo a single turnover, which suggests it is a suicide enzyme.</text>
</comment>
<keyword evidence="9" id="KW-0408">Iron</keyword>
<dbReference type="InterPro" id="IPR027939">
    <property type="entry name" value="NMT1/THI5"/>
</dbReference>
<evidence type="ECO:0000256" key="8">
    <source>
        <dbReference type="ARBA" id="ARBA00022977"/>
    </source>
</evidence>
<dbReference type="InterPro" id="IPR015168">
    <property type="entry name" value="SsuA/THI5"/>
</dbReference>
<evidence type="ECO:0000256" key="3">
    <source>
        <dbReference type="ARBA" id="ARBA00009406"/>
    </source>
</evidence>
<accession>A0A0F9FWR8</accession>
<evidence type="ECO:0000259" key="12">
    <source>
        <dbReference type="Pfam" id="PF09084"/>
    </source>
</evidence>
<keyword evidence="5" id="KW-0808">Transferase</keyword>
<dbReference type="EMBL" id="LAZR01019898">
    <property type="protein sequence ID" value="KKL90849.1"/>
    <property type="molecule type" value="Genomic_DNA"/>
</dbReference>
<protein>
    <recommendedName>
        <fullName evidence="10">Thiamine pyrimidine synthase</fullName>
    </recommendedName>
</protein>
<comment type="catalytic activity">
    <reaction evidence="11">
        <text>N(6)-(pyridoxal phosphate)-L-lysyl-[4-amino-5-hydroxymethyl-2-methylpyrimidine phosphate synthase] + L-histidyl-[4-amino-5-hydroxymethyl-2-methylpyrimidine phosphate synthase] + 2 Fe(3+) + 4 H2O = L-lysyl-[4-amino-5-hydroxymethyl-2-methylpyrimidine phosphate synthase] + (2S)-2-amino-5-hydroxy-4-oxopentanoyl-[4-amino-5-hydroxymethyl-2-methylpyrimidine phosphate synthase] + 4-amino-2-methyl-5-(phosphooxymethyl)pyrimidine + 3-oxopropanoate + 2 Fe(2+) + 2 H(+)</text>
        <dbReference type="Rhea" id="RHEA:65756"/>
        <dbReference type="Rhea" id="RHEA-COMP:16892"/>
        <dbReference type="Rhea" id="RHEA-COMP:16893"/>
        <dbReference type="Rhea" id="RHEA-COMP:16894"/>
        <dbReference type="Rhea" id="RHEA-COMP:16895"/>
        <dbReference type="ChEBI" id="CHEBI:15377"/>
        <dbReference type="ChEBI" id="CHEBI:15378"/>
        <dbReference type="ChEBI" id="CHEBI:29033"/>
        <dbReference type="ChEBI" id="CHEBI:29034"/>
        <dbReference type="ChEBI" id="CHEBI:29969"/>
        <dbReference type="ChEBI" id="CHEBI:29979"/>
        <dbReference type="ChEBI" id="CHEBI:33190"/>
        <dbReference type="ChEBI" id="CHEBI:58354"/>
        <dbReference type="ChEBI" id="CHEBI:143915"/>
        <dbReference type="ChEBI" id="CHEBI:157692"/>
    </reaction>
    <physiologicalReaction direction="left-to-right" evidence="11">
        <dbReference type="Rhea" id="RHEA:65757"/>
    </physiologicalReaction>
</comment>
<dbReference type="PANTHER" id="PTHR31528">
    <property type="entry name" value="4-AMINO-5-HYDROXYMETHYL-2-METHYLPYRIMIDINE PHOSPHATE SYNTHASE THI11-RELATED"/>
    <property type="match status" value="1"/>
</dbReference>
<evidence type="ECO:0000256" key="2">
    <source>
        <dbReference type="ARBA" id="ARBA00004948"/>
    </source>
</evidence>
<evidence type="ECO:0000256" key="11">
    <source>
        <dbReference type="ARBA" id="ARBA00048179"/>
    </source>
</evidence>
<evidence type="ECO:0000256" key="7">
    <source>
        <dbReference type="ARBA" id="ARBA00022898"/>
    </source>
</evidence>
<gene>
    <name evidence="13" type="ORF">LCGC14_1900580</name>
</gene>
<dbReference type="PANTHER" id="PTHR31528:SF1">
    <property type="entry name" value="4-AMINO-5-HYDROXYMETHYL-2-METHYLPYRIMIDINE PHOSPHATE SYNTHASE THI11-RELATED"/>
    <property type="match status" value="1"/>
</dbReference>
<evidence type="ECO:0000313" key="13">
    <source>
        <dbReference type="EMBL" id="KKL90849.1"/>
    </source>
</evidence>
<evidence type="ECO:0000256" key="9">
    <source>
        <dbReference type="ARBA" id="ARBA00023004"/>
    </source>
</evidence>
<evidence type="ECO:0000256" key="10">
    <source>
        <dbReference type="ARBA" id="ARBA00033171"/>
    </source>
</evidence>
<evidence type="ECO:0000256" key="5">
    <source>
        <dbReference type="ARBA" id="ARBA00022679"/>
    </source>
</evidence>
<name>A0A0F9FWR8_9ZZZZ</name>
<keyword evidence="7" id="KW-0663">Pyridoxal phosphate</keyword>
<feature type="domain" description="SsuA/THI5-like" evidence="12">
    <location>
        <begin position="57"/>
        <end position="266"/>
    </location>
</feature>
<organism evidence="13">
    <name type="scientific">marine sediment metagenome</name>
    <dbReference type="NCBI Taxonomy" id="412755"/>
    <lineage>
        <taxon>unclassified sequences</taxon>
        <taxon>metagenomes</taxon>
        <taxon>ecological metagenomes</taxon>
    </lineage>
</organism>
<comment type="pathway">
    <text evidence="2">Cofactor biosynthesis; thiamine diphosphate biosynthesis.</text>
</comment>
<dbReference type="Gene3D" id="3.40.190.10">
    <property type="entry name" value="Periplasmic binding protein-like II"/>
    <property type="match status" value="2"/>
</dbReference>
<dbReference type="Pfam" id="PF09084">
    <property type="entry name" value="NMT1"/>
    <property type="match status" value="1"/>
</dbReference>
<comment type="subunit">
    <text evidence="4">Homodimer.</text>
</comment>
<evidence type="ECO:0000256" key="6">
    <source>
        <dbReference type="ARBA" id="ARBA00022723"/>
    </source>
</evidence>
<dbReference type="GO" id="GO:0046872">
    <property type="term" value="F:metal ion binding"/>
    <property type="evidence" value="ECO:0007669"/>
    <property type="project" value="UniProtKB-KW"/>
</dbReference>
<evidence type="ECO:0000256" key="1">
    <source>
        <dbReference type="ARBA" id="ARBA00003469"/>
    </source>
</evidence>
<evidence type="ECO:0000256" key="4">
    <source>
        <dbReference type="ARBA" id="ARBA00011738"/>
    </source>
</evidence>
<dbReference type="GO" id="GO:0016740">
    <property type="term" value="F:transferase activity"/>
    <property type="evidence" value="ECO:0007669"/>
    <property type="project" value="UniProtKB-KW"/>
</dbReference>
<proteinExistence type="inferred from homology"/>